<evidence type="ECO:0000259" key="8">
    <source>
        <dbReference type="Pfam" id="PF05504"/>
    </source>
</evidence>
<keyword evidence="3" id="KW-0309">Germination</keyword>
<dbReference type="InterPro" id="IPR046953">
    <property type="entry name" value="Spore_GerAC-like_C"/>
</dbReference>
<evidence type="ECO:0000256" key="6">
    <source>
        <dbReference type="ARBA" id="ARBA00023139"/>
    </source>
</evidence>
<dbReference type="Pfam" id="PF05504">
    <property type="entry name" value="Spore_GerAC"/>
    <property type="match status" value="1"/>
</dbReference>
<evidence type="ECO:0000313" key="11">
    <source>
        <dbReference type="Proteomes" id="UP001623041"/>
    </source>
</evidence>
<dbReference type="InterPro" id="IPR057336">
    <property type="entry name" value="GerAC_N"/>
</dbReference>
<evidence type="ECO:0000313" key="10">
    <source>
        <dbReference type="EMBL" id="MFK9092639.1"/>
    </source>
</evidence>
<proteinExistence type="inferred from homology"/>
<dbReference type="InterPro" id="IPR008844">
    <property type="entry name" value="Spore_GerAC-like"/>
</dbReference>
<dbReference type="Proteomes" id="UP001623041">
    <property type="component" value="Unassembled WGS sequence"/>
</dbReference>
<reference evidence="10 11" key="1">
    <citation type="submission" date="2024-11" db="EMBL/GenBank/DDBJ databases">
        <authorList>
            <person name="Lucas J.A."/>
        </authorList>
    </citation>
    <scope>NUCLEOTIDE SEQUENCE [LARGE SCALE GENOMIC DNA]</scope>
    <source>
        <strain evidence="10 11">Z 5.4</strain>
    </source>
</reference>
<comment type="similarity">
    <text evidence="2">Belongs to the GerABKC lipoprotein family.</text>
</comment>
<accession>A0ABW8RJM0</accession>
<comment type="caution">
    <text evidence="10">The sequence shown here is derived from an EMBL/GenBank/DDBJ whole genome shotgun (WGS) entry which is preliminary data.</text>
</comment>
<evidence type="ECO:0000256" key="3">
    <source>
        <dbReference type="ARBA" id="ARBA00022544"/>
    </source>
</evidence>
<dbReference type="Gene3D" id="3.30.300.210">
    <property type="entry name" value="Nutrient germinant receptor protein C, domain 3"/>
    <property type="match status" value="1"/>
</dbReference>
<protein>
    <submittedName>
        <fullName evidence="10">Ger(X)C family spore germination protein</fullName>
    </submittedName>
</protein>
<evidence type="ECO:0000256" key="7">
    <source>
        <dbReference type="ARBA" id="ARBA00023288"/>
    </source>
</evidence>
<dbReference type="NCBIfam" id="TIGR02887">
    <property type="entry name" value="spore_ger_x_C"/>
    <property type="match status" value="1"/>
</dbReference>
<keyword evidence="4" id="KW-0732">Signal</keyword>
<keyword evidence="6" id="KW-0564">Palmitate</keyword>
<feature type="domain" description="Spore germination protein N-terminal" evidence="9">
    <location>
        <begin position="21"/>
        <end position="171"/>
    </location>
</feature>
<keyword evidence="5" id="KW-0472">Membrane</keyword>
<dbReference type="Pfam" id="PF25198">
    <property type="entry name" value="Spore_GerAC_N"/>
    <property type="match status" value="1"/>
</dbReference>
<evidence type="ECO:0000259" key="9">
    <source>
        <dbReference type="Pfam" id="PF25198"/>
    </source>
</evidence>
<keyword evidence="11" id="KW-1185">Reference proteome</keyword>
<name>A0ABW8RJM0_9BACI</name>
<dbReference type="PROSITE" id="PS51257">
    <property type="entry name" value="PROKAR_LIPOPROTEIN"/>
    <property type="match status" value="1"/>
</dbReference>
<dbReference type="PANTHER" id="PTHR35789:SF1">
    <property type="entry name" value="SPORE GERMINATION PROTEIN B3"/>
    <property type="match status" value="1"/>
</dbReference>
<dbReference type="EMBL" id="JBJHQH010000010">
    <property type="protein sequence ID" value="MFK9092639.1"/>
    <property type="molecule type" value="Genomic_DNA"/>
</dbReference>
<keyword evidence="7" id="KW-0449">Lipoprotein</keyword>
<gene>
    <name evidence="10" type="ORF">ACJEBI_14240</name>
</gene>
<evidence type="ECO:0000256" key="5">
    <source>
        <dbReference type="ARBA" id="ARBA00023136"/>
    </source>
</evidence>
<evidence type="ECO:0000256" key="4">
    <source>
        <dbReference type="ARBA" id="ARBA00022729"/>
    </source>
</evidence>
<dbReference type="InterPro" id="IPR038501">
    <property type="entry name" value="Spore_GerAC_C_sf"/>
</dbReference>
<evidence type="ECO:0000256" key="1">
    <source>
        <dbReference type="ARBA" id="ARBA00004635"/>
    </source>
</evidence>
<dbReference type="RefSeq" id="WP_406581216.1">
    <property type="nucleotide sequence ID" value="NZ_JBJHQH010000010.1"/>
</dbReference>
<evidence type="ECO:0000256" key="2">
    <source>
        <dbReference type="ARBA" id="ARBA00007886"/>
    </source>
</evidence>
<sequence>MKTLKWLIVMCTLVLTGCWSSVEVNKRAFIQAMYVDKSANGEMEVTLSFPLPQRLIPGSAGAAGGNPYAQLSSTGKTVTEAYQKMQADQSRELSWGQTRVIVISEAMAKEGIVPILEFLIREPKLNINNAILVAPGKAKDIEELAPVFEAYPGEIIRRFTQNKVTLYTTPKDFLETENGDMITGLLTKKRKKMLSEKGKKKLWVGTGGMALFQNYKMVGTLTPSEGRGALWLRNSMIKAAVTIKSPTDGKLISLLVLQAHTKIRPSKKEPYTFNVYVTAEDDISESQSNIDLSKPKNIYQLERIAEKEIKDRIEAAFNVSKKVKADVFQFGEYLSWHKPKIWKKSKKDWPAIYQDKVKLNIHVDLKIKRPGSENNPFWIKELHS</sequence>
<dbReference type="PANTHER" id="PTHR35789">
    <property type="entry name" value="SPORE GERMINATION PROTEIN B3"/>
    <property type="match status" value="1"/>
</dbReference>
<feature type="domain" description="Spore germination GerAC-like C-terminal" evidence="8">
    <location>
        <begin position="208"/>
        <end position="371"/>
    </location>
</feature>
<organism evidence="10 11">
    <name type="scientific">Bacillus salipaludis</name>
    <dbReference type="NCBI Taxonomy" id="2547811"/>
    <lineage>
        <taxon>Bacteria</taxon>
        <taxon>Bacillati</taxon>
        <taxon>Bacillota</taxon>
        <taxon>Bacilli</taxon>
        <taxon>Bacillales</taxon>
        <taxon>Bacillaceae</taxon>
        <taxon>Bacillus</taxon>
    </lineage>
</organism>
<comment type="subcellular location">
    <subcellularLocation>
        <location evidence="1">Membrane</location>
        <topology evidence="1">Lipid-anchor</topology>
    </subcellularLocation>
</comment>